<dbReference type="RefSeq" id="WP_039416310.1">
    <property type="nucleotide sequence ID" value="NZ_JWSZ01000013.1"/>
</dbReference>
<reference evidence="14 15" key="1">
    <citation type="submission" date="2014-12" db="EMBL/GenBank/DDBJ databases">
        <title>Genome sequencing of Microbacterium hominis TPW29.</title>
        <authorList>
            <person name="Tan P.W."/>
            <person name="Chan K.-G."/>
        </authorList>
    </citation>
    <scope>NUCLEOTIDE SEQUENCE [LARGE SCALE GENOMIC DNA]</scope>
    <source>
        <strain evidence="14 15">TPW29</strain>
    </source>
</reference>
<evidence type="ECO:0000256" key="1">
    <source>
        <dbReference type="ARBA" id="ARBA00005206"/>
    </source>
</evidence>
<evidence type="ECO:0000256" key="6">
    <source>
        <dbReference type="ARBA" id="ARBA00065528"/>
    </source>
</evidence>
<feature type="binding site" evidence="10">
    <location>
        <position position="15"/>
    </location>
    <ligand>
        <name>substrate</name>
    </ligand>
</feature>
<comment type="catalytic activity">
    <reaction evidence="8">
        <text>L-alanine + NAD(+) + H2O = pyruvate + NH4(+) + NADH + H(+)</text>
        <dbReference type="Rhea" id="RHEA:18405"/>
        <dbReference type="ChEBI" id="CHEBI:15361"/>
        <dbReference type="ChEBI" id="CHEBI:15377"/>
        <dbReference type="ChEBI" id="CHEBI:15378"/>
        <dbReference type="ChEBI" id="CHEBI:28938"/>
        <dbReference type="ChEBI" id="CHEBI:57540"/>
        <dbReference type="ChEBI" id="CHEBI:57945"/>
        <dbReference type="ChEBI" id="CHEBI:57972"/>
        <dbReference type="EC" id="1.4.1.1"/>
    </reaction>
</comment>
<dbReference type="Proteomes" id="UP000031202">
    <property type="component" value="Unassembled WGS sequence"/>
</dbReference>
<evidence type="ECO:0000256" key="5">
    <source>
        <dbReference type="ARBA" id="ARBA00023027"/>
    </source>
</evidence>
<proteinExistence type="inferred from homology"/>
<dbReference type="PROSITE" id="PS00837">
    <property type="entry name" value="ALADH_PNT_2"/>
    <property type="match status" value="1"/>
</dbReference>
<dbReference type="Gene3D" id="3.40.50.720">
    <property type="entry name" value="NAD(P)-binding Rossmann-like Domain"/>
    <property type="match status" value="2"/>
</dbReference>
<dbReference type="FunFam" id="3.40.50.720:FF:000049">
    <property type="entry name" value="Alanine dehydrogenase"/>
    <property type="match status" value="1"/>
</dbReference>
<feature type="binding site" evidence="10">
    <location>
        <position position="75"/>
    </location>
    <ligand>
        <name>substrate</name>
    </ligand>
</feature>
<feature type="binding site" evidence="11">
    <location>
        <position position="134"/>
    </location>
    <ligand>
        <name>NAD(+)</name>
        <dbReference type="ChEBI" id="CHEBI:57540"/>
    </ligand>
</feature>
<dbReference type="UniPathway" id="UPA00527">
    <property type="reaction ID" value="UER00585"/>
</dbReference>
<dbReference type="GO" id="GO:0000166">
    <property type="term" value="F:nucleotide binding"/>
    <property type="evidence" value="ECO:0007669"/>
    <property type="project" value="UniProtKB-KW"/>
</dbReference>
<comment type="subunit">
    <text evidence="6">Homohexamer. Trimer of dimers.</text>
</comment>
<feature type="active site" description="Proton donor/acceptor" evidence="9">
    <location>
        <position position="270"/>
    </location>
</feature>
<organism evidence="14 15">
    <name type="scientific">Microbacterium hominis</name>
    <dbReference type="NCBI Taxonomy" id="162426"/>
    <lineage>
        <taxon>Bacteria</taxon>
        <taxon>Bacillati</taxon>
        <taxon>Actinomycetota</taxon>
        <taxon>Actinomycetes</taxon>
        <taxon>Micrococcales</taxon>
        <taxon>Microbacteriaceae</taxon>
        <taxon>Microbacterium</taxon>
    </lineage>
</organism>
<comment type="function">
    <text evidence="8">Catalyzes the reversible reductive amination of pyruvate to L-alanine.</text>
</comment>
<dbReference type="EMBL" id="JWSZ01000013">
    <property type="protein sequence ID" value="KIC57120.1"/>
    <property type="molecule type" value="Genomic_DNA"/>
</dbReference>
<dbReference type="NCBIfam" id="TIGR00518">
    <property type="entry name" value="alaDH"/>
    <property type="match status" value="1"/>
</dbReference>
<dbReference type="AlphaFoldDB" id="A0A0B4CYJ0"/>
<dbReference type="SMART" id="SM01003">
    <property type="entry name" value="AlaDh_PNT_N"/>
    <property type="match status" value="1"/>
</dbReference>
<feature type="domain" description="Alanine dehydrogenase/pyridine nucleotide transhydrogenase N-terminal" evidence="13">
    <location>
        <begin position="4"/>
        <end position="137"/>
    </location>
</feature>
<keyword evidence="11" id="KW-0547">Nucleotide-binding</keyword>
<evidence type="ECO:0000256" key="3">
    <source>
        <dbReference type="ARBA" id="ARBA00012897"/>
    </source>
</evidence>
<dbReference type="PIRSF" id="PIRSF000183">
    <property type="entry name" value="Alanine_dh"/>
    <property type="match status" value="1"/>
</dbReference>
<accession>A0A0B4CYJ0</accession>
<comment type="pathway">
    <text evidence="1 8">Amino-acid degradation; L-alanine degradation via dehydrogenase pathway; NH(3) and pyruvate from L-alanine: step 1/1.</text>
</comment>
<feature type="binding site" evidence="11">
    <location>
        <begin position="267"/>
        <end position="270"/>
    </location>
    <ligand>
        <name>NAD(+)</name>
        <dbReference type="ChEBI" id="CHEBI:57540"/>
    </ligand>
</feature>
<dbReference type="GO" id="GO:0005886">
    <property type="term" value="C:plasma membrane"/>
    <property type="evidence" value="ECO:0007669"/>
    <property type="project" value="TreeGrafter"/>
</dbReference>
<evidence type="ECO:0000256" key="11">
    <source>
        <dbReference type="PIRSR" id="PIRSR000183-3"/>
    </source>
</evidence>
<gene>
    <name evidence="14" type="ORF">RM52_11615</name>
</gene>
<dbReference type="GO" id="GO:0000286">
    <property type="term" value="F:alanine dehydrogenase activity"/>
    <property type="evidence" value="ECO:0007669"/>
    <property type="project" value="UniProtKB-UniRule"/>
</dbReference>
<dbReference type="EC" id="1.4.1.1" evidence="3 8"/>
<evidence type="ECO:0000259" key="13">
    <source>
        <dbReference type="SMART" id="SM01003"/>
    </source>
</evidence>
<evidence type="ECO:0000259" key="12">
    <source>
        <dbReference type="SMART" id="SM01002"/>
    </source>
</evidence>
<dbReference type="GO" id="GO:0042853">
    <property type="term" value="P:L-alanine catabolic process"/>
    <property type="evidence" value="ECO:0007669"/>
    <property type="project" value="UniProtKB-UniPathway"/>
</dbReference>
<feature type="binding site" evidence="11">
    <location>
        <position position="220"/>
    </location>
    <ligand>
        <name>NAD(+)</name>
        <dbReference type="ChEBI" id="CHEBI:57540"/>
    </ligand>
</feature>
<evidence type="ECO:0000256" key="9">
    <source>
        <dbReference type="PIRSR" id="PIRSR000183-1"/>
    </source>
</evidence>
<dbReference type="PANTHER" id="PTHR42795">
    <property type="entry name" value="ALANINE DEHYDROGENASE"/>
    <property type="match status" value="1"/>
</dbReference>
<dbReference type="Pfam" id="PF01262">
    <property type="entry name" value="AlaDh_PNT_C"/>
    <property type="match status" value="1"/>
</dbReference>
<evidence type="ECO:0000256" key="10">
    <source>
        <dbReference type="PIRSR" id="PIRSR000183-2"/>
    </source>
</evidence>
<evidence type="ECO:0000256" key="4">
    <source>
        <dbReference type="ARBA" id="ARBA00023002"/>
    </source>
</evidence>
<dbReference type="SMART" id="SM01002">
    <property type="entry name" value="AlaDh_PNT_C"/>
    <property type="match status" value="1"/>
</dbReference>
<feature type="active site" description="Proton donor/acceptor" evidence="9">
    <location>
        <position position="96"/>
    </location>
</feature>
<protein>
    <recommendedName>
        <fullName evidence="7 8">Alanine dehydrogenase</fullName>
        <ecNumber evidence="3 8">1.4.1.1</ecNumber>
    </recommendedName>
</protein>
<dbReference type="SUPFAM" id="SSF52283">
    <property type="entry name" value="Formate/glycerate dehydrogenase catalytic domain-like"/>
    <property type="match status" value="1"/>
</dbReference>
<dbReference type="InterPro" id="IPR008141">
    <property type="entry name" value="Ala_DH"/>
</dbReference>
<dbReference type="CDD" id="cd05305">
    <property type="entry name" value="L-AlaDH"/>
    <property type="match status" value="1"/>
</dbReference>
<feature type="binding site" evidence="11">
    <location>
        <begin position="239"/>
        <end position="240"/>
    </location>
    <ligand>
        <name>NAD(+)</name>
        <dbReference type="ChEBI" id="CHEBI:57540"/>
    </ligand>
</feature>
<dbReference type="InterPro" id="IPR008143">
    <property type="entry name" value="Ala_DH/PNT_CS2"/>
</dbReference>
<dbReference type="InterPro" id="IPR036291">
    <property type="entry name" value="NAD(P)-bd_dom_sf"/>
</dbReference>
<dbReference type="PANTHER" id="PTHR42795:SF1">
    <property type="entry name" value="ALANINE DEHYDROGENASE"/>
    <property type="match status" value="1"/>
</dbReference>
<keyword evidence="4 8" id="KW-0560">Oxidoreductase</keyword>
<name>A0A0B4CYJ0_9MICO</name>
<feature type="domain" description="Alanine dehydrogenase/pyridine nucleotide transhydrogenase NAD(H)-binding" evidence="12">
    <location>
        <begin position="149"/>
        <end position="297"/>
    </location>
</feature>
<evidence type="ECO:0000313" key="15">
    <source>
        <dbReference type="Proteomes" id="UP000031202"/>
    </source>
</evidence>
<evidence type="ECO:0000313" key="14">
    <source>
        <dbReference type="EMBL" id="KIC57120.1"/>
    </source>
</evidence>
<comment type="caution">
    <text evidence="14">The sequence shown here is derived from an EMBL/GenBank/DDBJ whole genome shotgun (WGS) entry which is preliminary data.</text>
</comment>
<feature type="binding site" evidence="11">
    <location>
        <position position="198"/>
    </location>
    <ligand>
        <name>NAD(+)</name>
        <dbReference type="ChEBI" id="CHEBI:57540"/>
    </ligand>
</feature>
<comment type="similarity">
    <text evidence="2 8">Belongs to the AlaDH/PNT family.</text>
</comment>
<evidence type="ECO:0000256" key="8">
    <source>
        <dbReference type="PIRNR" id="PIRNR000183"/>
    </source>
</evidence>
<dbReference type="InterPro" id="IPR007886">
    <property type="entry name" value="AlaDH/PNT_N"/>
</dbReference>
<evidence type="ECO:0000256" key="7">
    <source>
        <dbReference type="ARBA" id="ARBA00072341"/>
    </source>
</evidence>
<keyword evidence="5 8" id="KW-0520">NAD</keyword>
<dbReference type="Pfam" id="PF05222">
    <property type="entry name" value="AlaDh_PNT_N"/>
    <property type="match status" value="1"/>
</dbReference>
<evidence type="ECO:0000256" key="2">
    <source>
        <dbReference type="ARBA" id="ARBA00005689"/>
    </source>
</evidence>
<sequence length="357" mass="36876">MIIGVPTEIKDSERRVGMTPTGVDELSAHGHRVLIQSGAGVGSGFSDDAYRAAGAEIVAEAADVWGGADLLVKVKEPIAPEYGFLRSDLTLFTYLHLAAAPALTTALLDAGTTAIAYETVQLPDRSLPLLAPMSEIAGRLSVQVGAQQLLGPAGGRGILLGGVPGTPRGRVVVIGGGVAGTHAAQMAVGLGAHVTIVDLSIPQLRRLDERFDGRVDTRVSTRSTIADLVADADLVIGSVLVPGAAAPKLVTLDMVERMRPGSVLVDIAVDQGGCFEGTHATTHTDPTYRVHDAIYYAVANMPGAVPLTSTLALTNATLRYTLALADRGTDAALEADASLRAGLSIRGGEVIDTRILA</sequence>
<dbReference type="SUPFAM" id="SSF51735">
    <property type="entry name" value="NAD(P)-binding Rossmann-fold domains"/>
    <property type="match status" value="1"/>
</dbReference>
<dbReference type="InterPro" id="IPR007698">
    <property type="entry name" value="AlaDH/PNT_NAD(H)-bd"/>
</dbReference>
<feature type="binding site" evidence="11">
    <location>
        <begin position="298"/>
        <end position="301"/>
    </location>
    <ligand>
        <name>NAD(+)</name>
        <dbReference type="ChEBI" id="CHEBI:57540"/>
    </ligand>
</feature>